<dbReference type="AlphaFoldDB" id="A0AAD7JP29"/>
<comment type="caution">
    <text evidence="1">The sequence shown here is derived from an EMBL/GenBank/DDBJ whole genome shotgun (WGS) entry which is preliminary data.</text>
</comment>
<organism evidence="1 2">
    <name type="scientific">Mycena maculata</name>
    <dbReference type="NCBI Taxonomy" id="230809"/>
    <lineage>
        <taxon>Eukaryota</taxon>
        <taxon>Fungi</taxon>
        <taxon>Dikarya</taxon>
        <taxon>Basidiomycota</taxon>
        <taxon>Agaricomycotina</taxon>
        <taxon>Agaricomycetes</taxon>
        <taxon>Agaricomycetidae</taxon>
        <taxon>Agaricales</taxon>
        <taxon>Marasmiineae</taxon>
        <taxon>Mycenaceae</taxon>
        <taxon>Mycena</taxon>
    </lineage>
</organism>
<reference evidence="1" key="1">
    <citation type="submission" date="2023-03" db="EMBL/GenBank/DDBJ databases">
        <title>Massive genome expansion in bonnet fungi (Mycena s.s.) driven by repeated elements and novel gene families across ecological guilds.</title>
        <authorList>
            <consortium name="Lawrence Berkeley National Laboratory"/>
            <person name="Harder C.B."/>
            <person name="Miyauchi S."/>
            <person name="Viragh M."/>
            <person name="Kuo A."/>
            <person name="Thoen E."/>
            <person name="Andreopoulos B."/>
            <person name="Lu D."/>
            <person name="Skrede I."/>
            <person name="Drula E."/>
            <person name="Henrissat B."/>
            <person name="Morin E."/>
            <person name="Kohler A."/>
            <person name="Barry K."/>
            <person name="LaButti K."/>
            <person name="Morin E."/>
            <person name="Salamov A."/>
            <person name="Lipzen A."/>
            <person name="Mereny Z."/>
            <person name="Hegedus B."/>
            <person name="Baldrian P."/>
            <person name="Stursova M."/>
            <person name="Weitz H."/>
            <person name="Taylor A."/>
            <person name="Grigoriev I.V."/>
            <person name="Nagy L.G."/>
            <person name="Martin F."/>
            <person name="Kauserud H."/>
        </authorList>
    </citation>
    <scope>NUCLEOTIDE SEQUENCE</scope>
    <source>
        <strain evidence="1">CBHHK188m</strain>
    </source>
</reference>
<evidence type="ECO:0000313" key="2">
    <source>
        <dbReference type="Proteomes" id="UP001215280"/>
    </source>
</evidence>
<evidence type="ECO:0000313" key="1">
    <source>
        <dbReference type="EMBL" id="KAJ7767490.1"/>
    </source>
</evidence>
<dbReference type="Proteomes" id="UP001215280">
    <property type="component" value="Unassembled WGS sequence"/>
</dbReference>
<sequence>MSWHETRVNNLQELASMKRAADARKALRAALSAVPCRKEGPHNAAPCTTAALGAPCNVRCWRRVVAGAGVSPVFGFGNGMHARRSVRPQGACVELTLAASNFDLEFRWLWLIKAFCDTPRTQLRPRRDLAIALTTTLVTNPKMPPWSPTNSADLLARRPATPASMQRRSHVSPAGWCMRQQQRSAAATPPRPRTVLPLHSRHAPPPNLVLPSTQVEPTQLRPFHRREFASGATCAAGGTRVRSLNSDFFNGMHKVAYLAARNTGVDVHKSLCTRETSPRPCLRNFDVGSLMQASTALDKGVPKRFQIWGPGR</sequence>
<name>A0AAD7JP29_9AGAR</name>
<protein>
    <submittedName>
        <fullName evidence="1">Uncharacterized protein</fullName>
    </submittedName>
</protein>
<gene>
    <name evidence="1" type="ORF">DFH07DRAFT_769585</name>
</gene>
<proteinExistence type="predicted"/>
<dbReference type="EMBL" id="JARJLG010000030">
    <property type="protein sequence ID" value="KAJ7767490.1"/>
    <property type="molecule type" value="Genomic_DNA"/>
</dbReference>
<keyword evidence="2" id="KW-1185">Reference proteome</keyword>
<accession>A0AAD7JP29</accession>